<protein>
    <recommendedName>
        <fullName evidence="3">DNA-binding protein</fullName>
    </recommendedName>
</protein>
<proteinExistence type="predicted"/>
<dbReference type="EMBL" id="PQSP01000009">
    <property type="protein sequence ID" value="RUS65828.1"/>
    <property type="molecule type" value="Genomic_DNA"/>
</dbReference>
<gene>
    <name evidence="1" type="ORF">CUZ56_02673</name>
</gene>
<name>A0A433SAQ9_9BURK</name>
<dbReference type="InterPro" id="IPR026365">
    <property type="entry name" value="BcepMu_gp16"/>
</dbReference>
<dbReference type="GO" id="GO:0003677">
    <property type="term" value="F:DNA binding"/>
    <property type="evidence" value="ECO:0007669"/>
    <property type="project" value="InterPro"/>
</dbReference>
<sequence>MARTVREVLAEFNRRGITITEWASHHQFSRVLVYAVLRGDRKCLRGQSHRIAVALGIKDSELLHSKRKH</sequence>
<evidence type="ECO:0000313" key="2">
    <source>
        <dbReference type="Proteomes" id="UP000286947"/>
    </source>
</evidence>
<accession>A0A433SAQ9</accession>
<comment type="caution">
    <text evidence="1">The sequence shown here is derived from an EMBL/GenBank/DDBJ whole genome shotgun (WGS) entry which is preliminary data.</text>
</comment>
<dbReference type="OrthoDB" id="5679056at2"/>
<dbReference type="Gene3D" id="1.10.260.40">
    <property type="entry name" value="lambda repressor-like DNA-binding domains"/>
    <property type="match status" value="1"/>
</dbReference>
<reference evidence="1 2" key="1">
    <citation type="submission" date="2018-01" db="EMBL/GenBank/DDBJ databases">
        <title>Saezia sanguinis gen. nov., sp. nov., in the order Burkholderiales isolated from human blood.</title>
        <authorList>
            <person name="Medina-Pascual M.J."/>
            <person name="Valdezate S."/>
            <person name="Monzon S."/>
            <person name="Cuesta I."/>
            <person name="Carrasco G."/>
            <person name="Villalon P."/>
            <person name="Saez-Nieto J.A."/>
        </authorList>
    </citation>
    <scope>NUCLEOTIDE SEQUENCE [LARGE SCALE GENOMIC DNA]</scope>
    <source>
        <strain evidence="1 2">CNM695-12</strain>
    </source>
</reference>
<keyword evidence="2" id="KW-1185">Reference proteome</keyword>
<dbReference type="NCBIfam" id="TIGR04111">
    <property type="entry name" value="BcepMu_gp16"/>
    <property type="match status" value="1"/>
</dbReference>
<dbReference type="Proteomes" id="UP000286947">
    <property type="component" value="Unassembled WGS sequence"/>
</dbReference>
<dbReference type="InterPro" id="IPR010982">
    <property type="entry name" value="Lambda_DNA-bd_dom_sf"/>
</dbReference>
<dbReference type="RefSeq" id="WP_126980832.1">
    <property type="nucleotide sequence ID" value="NZ_CAWUGC010000003.1"/>
</dbReference>
<evidence type="ECO:0000313" key="1">
    <source>
        <dbReference type="EMBL" id="RUS65828.1"/>
    </source>
</evidence>
<evidence type="ECO:0008006" key="3">
    <source>
        <dbReference type="Google" id="ProtNLM"/>
    </source>
</evidence>
<organism evidence="1 2">
    <name type="scientific">Saezia sanguinis</name>
    <dbReference type="NCBI Taxonomy" id="1965230"/>
    <lineage>
        <taxon>Bacteria</taxon>
        <taxon>Pseudomonadati</taxon>
        <taxon>Pseudomonadota</taxon>
        <taxon>Betaproteobacteria</taxon>
        <taxon>Burkholderiales</taxon>
        <taxon>Saeziaceae</taxon>
        <taxon>Saezia</taxon>
    </lineage>
</organism>
<dbReference type="AlphaFoldDB" id="A0A433SAQ9"/>